<evidence type="ECO:0000256" key="7">
    <source>
        <dbReference type="SAM" id="MobiDB-lite"/>
    </source>
</evidence>
<dbReference type="InterPro" id="IPR029058">
    <property type="entry name" value="AB_hydrolase_fold"/>
</dbReference>
<dbReference type="Pfam" id="PF00326">
    <property type="entry name" value="Peptidase_S9"/>
    <property type="match status" value="1"/>
</dbReference>
<dbReference type="EC" id="3.4.21.26" evidence="3"/>
<comment type="caution">
    <text evidence="10">The sequence shown here is derived from an EMBL/GenBank/DDBJ whole genome shotgun (WGS) entry which is preliminary data.</text>
</comment>
<accession>A0A7X6A307</accession>
<dbReference type="RefSeq" id="WP_167211444.1">
    <property type="nucleotide sequence ID" value="NZ_JAASRO010000001.1"/>
</dbReference>
<feature type="compositionally biased region" description="Basic and acidic residues" evidence="7">
    <location>
        <begin position="1"/>
        <end position="17"/>
    </location>
</feature>
<dbReference type="Pfam" id="PF02897">
    <property type="entry name" value="Peptidase_S9_N"/>
    <property type="match status" value="1"/>
</dbReference>
<evidence type="ECO:0000313" key="10">
    <source>
        <dbReference type="EMBL" id="NIK59523.1"/>
    </source>
</evidence>
<comment type="similarity">
    <text evidence="2">Belongs to the peptidase S9A family.</text>
</comment>
<protein>
    <recommendedName>
        <fullName evidence="3">prolyl oligopeptidase</fullName>
        <ecNumber evidence="3">3.4.21.26</ecNumber>
    </recommendedName>
</protein>
<dbReference type="PRINTS" id="PR00862">
    <property type="entry name" value="PROLIGOPTASE"/>
</dbReference>
<evidence type="ECO:0000259" key="8">
    <source>
        <dbReference type="Pfam" id="PF00326"/>
    </source>
</evidence>
<dbReference type="SUPFAM" id="SSF53474">
    <property type="entry name" value="alpha/beta-Hydrolases"/>
    <property type="match status" value="1"/>
</dbReference>
<dbReference type="GO" id="GO:0070012">
    <property type="term" value="F:oligopeptidase activity"/>
    <property type="evidence" value="ECO:0007669"/>
    <property type="project" value="TreeGrafter"/>
</dbReference>
<evidence type="ECO:0000256" key="5">
    <source>
        <dbReference type="ARBA" id="ARBA00022801"/>
    </source>
</evidence>
<dbReference type="GO" id="GO:0006508">
    <property type="term" value="P:proteolysis"/>
    <property type="evidence" value="ECO:0007669"/>
    <property type="project" value="UniProtKB-KW"/>
</dbReference>
<sequence>MEATPHPEHRTGKERPVHTLGLRYPDTERRPVVDRLHGRAVPDPYRWLENAADPQTVRWQTAQDELWLSHAADLPNRYRFRTRVAAFSDVGMVTPPLWRGGQQFFLRRTARQDHPVLYIAAPDRALIDPMELDPTGGTTLDHWQPSPDGRLLAFQLSQGGSEESSLYVMDTGTGEVLDGPIDRCRYSPVAWLPDGHSFYFVRSRQLFLHRVGRPDDTPVLTREASYGLEMSADGRWLTISAASGVANDLWLADVSVPDRPKLTVVQEGVDARSALIVGRDGRLYVVTTLGAPAGRICVGDPLRPEPAEWRDLIRENPGAPLSELAMLDGSELPRPLLVVARTRHALGELAVHDLHTGERLGEVPLPGLGSVGSLSARPEGGHEVWFSYSDSATPGTVHRYDALTGETAVWAEPPGTVEVPRLSARHVVYRSADGTPIRMVVVAQPGRHEPRPAILYGYGGFGQPLTPTYSAFTLAWIEAGGVFVTANLRGGGEEGDGWHRAGRLHNKQNVFDDFVAAAETLIADGWTTPEQLGICGESNGGLLVGAALTQRPELFAAAVCSAPVLDMVRYEHFGLGASWVPEYGSAADPAQFEDLLAYSPYHHVADGKDYPAVLFTVFGGDTRVDPLHARKMCAALQHATAGSRPVLLRYEEGAGHGASAVSRGVALAADMLAFLGAHTGLTR</sequence>
<evidence type="ECO:0000256" key="6">
    <source>
        <dbReference type="ARBA" id="ARBA00022825"/>
    </source>
</evidence>
<evidence type="ECO:0000259" key="9">
    <source>
        <dbReference type="Pfam" id="PF02897"/>
    </source>
</evidence>
<dbReference type="Gene3D" id="3.40.50.1820">
    <property type="entry name" value="alpha/beta hydrolase"/>
    <property type="match status" value="1"/>
</dbReference>
<dbReference type="Gene3D" id="2.130.10.120">
    <property type="entry name" value="Prolyl oligopeptidase, N-terminal domain"/>
    <property type="match status" value="1"/>
</dbReference>
<comment type="catalytic activity">
    <reaction evidence="1">
        <text>Hydrolysis of Pro-|-Xaa &gt;&gt; Ala-|-Xaa in oligopeptides.</text>
        <dbReference type="EC" id="3.4.21.26"/>
    </reaction>
</comment>
<feature type="region of interest" description="Disordered" evidence="7">
    <location>
        <begin position="1"/>
        <end position="20"/>
    </location>
</feature>
<dbReference type="PANTHER" id="PTHR42881:SF2">
    <property type="entry name" value="PROLYL ENDOPEPTIDASE"/>
    <property type="match status" value="1"/>
</dbReference>
<evidence type="ECO:0000256" key="2">
    <source>
        <dbReference type="ARBA" id="ARBA00005228"/>
    </source>
</evidence>
<dbReference type="SUPFAM" id="SSF50993">
    <property type="entry name" value="Peptidase/esterase 'gauge' domain"/>
    <property type="match status" value="1"/>
</dbReference>
<proteinExistence type="inferred from homology"/>
<dbReference type="GO" id="GO:0005829">
    <property type="term" value="C:cytosol"/>
    <property type="evidence" value="ECO:0007669"/>
    <property type="project" value="TreeGrafter"/>
</dbReference>
<keyword evidence="6" id="KW-0720">Serine protease</keyword>
<organism evidence="10 11">
    <name type="scientific">Kribbella shirazensis</name>
    <dbReference type="NCBI Taxonomy" id="1105143"/>
    <lineage>
        <taxon>Bacteria</taxon>
        <taxon>Bacillati</taxon>
        <taxon>Actinomycetota</taxon>
        <taxon>Actinomycetes</taxon>
        <taxon>Propionibacteriales</taxon>
        <taxon>Kribbellaceae</taxon>
        <taxon>Kribbella</taxon>
    </lineage>
</organism>
<dbReference type="InterPro" id="IPR001375">
    <property type="entry name" value="Peptidase_S9_cat"/>
</dbReference>
<dbReference type="InterPro" id="IPR002471">
    <property type="entry name" value="Pept_S9_AS"/>
</dbReference>
<dbReference type="AlphaFoldDB" id="A0A7X6A307"/>
<reference evidence="10 11" key="1">
    <citation type="submission" date="2020-03" db="EMBL/GenBank/DDBJ databases">
        <title>Sequencing the genomes of 1000 actinobacteria strains.</title>
        <authorList>
            <person name="Klenk H.-P."/>
        </authorList>
    </citation>
    <scope>NUCLEOTIDE SEQUENCE [LARGE SCALE GENOMIC DNA]</scope>
    <source>
        <strain evidence="10 11">DSM 45490</strain>
    </source>
</reference>
<dbReference type="InterPro" id="IPR023302">
    <property type="entry name" value="Pept_S9A_N"/>
</dbReference>
<gene>
    <name evidence="10" type="ORF">BJY22_005240</name>
</gene>
<evidence type="ECO:0000256" key="1">
    <source>
        <dbReference type="ARBA" id="ARBA00001070"/>
    </source>
</evidence>
<dbReference type="InterPro" id="IPR051167">
    <property type="entry name" value="Prolyl_oligopep/macrocyclase"/>
</dbReference>
<dbReference type="EMBL" id="JAASRO010000001">
    <property type="protein sequence ID" value="NIK59523.1"/>
    <property type="molecule type" value="Genomic_DNA"/>
</dbReference>
<dbReference type="Proteomes" id="UP000555407">
    <property type="component" value="Unassembled WGS sequence"/>
</dbReference>
<name>A0A7X6A307_9ACTN</name>
<dbReference type="PANTHER" id="PTHR42881">
    <property type="entry name" value="PROLYL ENDOPEPTIDASE"/>
    <property type="match status" value="1"/>
</dbReference>
<dbReference type="GO" id="GO:0004252">
    <property type="term" value="F:serine-type endopeptidase activity"/>
    <property type="evidence" value="ECO:0007669"/>
    <property type="project" value="UniProtKB-EC"/>
</dbReference>
<feature type="domain" description="Peptidase S9A N-terminal" evidence="9">
    <location>
        <begin position="25"/>
        <end position="412"/>
    </location>
</feature>
<keyword evidence="4" id="KW-0645">Protease</keyword>
<keyword evidence="11" id="KW-1185">Reference proteome</keyword>
<evidence type="ECO:0000256" key="4">
    <source>
        <dbReference type="ARBA" id="ARBA00022670"/>
    </source>
</evidence>
<dbReference type="InterPro" id="IPR002470">
    <property type="entry name" value="Peptidase_S9A"/>
</dbReference>
<feature type="domain" description="Peptidase S9 prolyl oligopeptidase catalytic" evidence="8">
    <location>
        <begin position="470"/>
        <end position="680"/>
    </location>
</feature>
<dbReference type="PROSITE" id="PS00708">
    <property type="entry name" value="PRO_ENDOPEP_SER"/>
    <property type="match status" value="1"/>
</dbReference>
<evidence type="ECO:0000256" key="3">
    <source>
        <dbReference type="ARBA" id="ARBA00011897"/>
    </source>
</evidence>
<evidence type="ECO:0000313" key="11">
    <source>
        <dbReference type="Proteomes" id="UP000555407"/>
    </source>
</evidence>
<keyword evidence="5 10" id="KW-0378">Hydrolase</keyword>